<dbReference type="HAMAP" id="MF_00065">
    <property type="entry name" value="Adenylyl_sulf_kinase"/>
    <property type="match status" value="1"/>
</dbReference>
<dbReference type="AlphaFoldDB" id="A0A853D9L8"/>
<dbReference type="Proteomes" id="UP000571817">
    <property type="component" value="Unassembled WGS sequence"/>
</dbReference>
<keyword evidence="10" id="KW-1185">Reference proteome</keyword>
<evidence type="ECO:0000256" key="1">
    <source>
        <dbReference type="ARBA" id="ARBA00001823"/>
    </source>
</evidence>
<dbReference type="PANTHER" id="PTHR42700">
    <property type="entry name" value="SULFATE ADENYLYLTRANSFERASE"/>
    <property type="match status" value="1"/>
</dbReference>
<name>A0A853D9L8_9MICO</name>
<dbReference type="EMBL" id="JACCFW010000001">
    <property type="protein sequence ID" value="NYJ74176.1"/>
    <property type="molecule type" value="Genomic_DNA"/>
</dbReference>
<dbReference type="GO" id="GO:0019379">
    <property type="term" value="P:sulfate assimilation, phosphoadenylyl sulfate reduction by phosphoadenylyl-sulfate reductase (thioredoxin)"/>
    <property type="evidence" value="ECO:0007669"/>
    <property type="project" value="TreeGrafter"/>
</dbReference>
<organism evidence="9 10">
    <name type="scientific">Allobranchiibius huperziae</name>
    <dbReference type="NCBI Taxonomy" id="1874116"/>
    <lineage>
        <taxon>Bacteria</taxon>
        <taxon>Bacillati</taxon>
        <taxon>Actinomycetota</taxon>
        <taxon>Actinomycetes</taxon>
        <taxon>Micrococcales</taxon>
        <taxon>Dermacoccaceae</taxon>
        <taxon>Allobranchiibius</taxon>
    </lineage>
</organism>
<keyword evidence="4 6" id="KW-0547">Nucleotide-binding</keyword>
<dbReference type="InterPro" id="IPR050512">
    <property type="entry name" value="Sulf_AdTrans/APS_kinase"/>
</dbReference>
<dbReference type="GO" id="GO:0010134">
    <property type="term" value="P:sulfate assimilation via adenylyl sulfate reduction"/>
    <property type="evidence" value="ECO:0007669"/>
    <property type="project" value="TreeGrafter"/>
</dbReference>
<evidence type="ECO:0000259" key="8">
    <source>
        <dbReference type="Pfam" id="PF01583"/>
    </source>
</evidence>
<dbReference type="RefSeq" id="WP_343048439.1">
    <property type="nucleotide sequence ID" value="NZ_JACCFW010000001.1"/>
</dbReference>
<keyword evidence="3 6" id="KW-0808">Transferase</keyword>
<sequence length="178" mass="18884">MSGQTIWLTGLSGAGKTTVARAFAAQLAADGVSVEILDGDELRTNLSAGLGFSREDRDTHVRRVGFVAELLARHGVTVVVPVIAPYADARAAVRAHHRDRGTSYREVYVSTPLTVCQERDVKGLYARSAAGGLSAMTGVDDPYEPPTDPDLTIDTSRVPLDDAVDALHGLVRAESEVA</sequence>
<keyword evidence="6 7" id="KW-0418">Kinase</keyword>
<reference evidence="9 10" key="1">
    <citation type="submission" date="2020-07" db="EMBL/GenBank/DDBJ databases">
        <title>Sequencing the genomes of 1000 actinobacteria strains.</title>
        <authorList>
            <person name="Klenk H.-P."/>
        </authorList>
    </citation>
    <scope>NUCLEOTIDE SEQUENCE [LARGE SCALE GENOMIC DNA]</scope>
    <source>
        <strain evidence="9 10">DSM 29531</strain>
    </source>
</reference>
<dbReference type="InterPro" id="IPR059117">
    <property type="entry name" value="APS_kinase_dom"/>
</dbReference>
<evidence type="ECO:0000256" key="3">
    <source>
        <dbReference type="ARBA" id="ARBA00022679"/>
    </source>
</evidence>
<dbReference type="SUPFAM" id="SSF52540">
    <property type="entry name" value="P-loop containing nucleoside triphosphate hydrolases"/>
    <property type="match status" value="1"/>
</dbReference>
<dbReference type="PANTHER" id="PTHR42700:SF1">
    <property type="entry name" value="SULFATE ADENYLYLTRANSFERASE"/>
    <property type="match status" value="1"/>
</dbReference>
<dbReference type="GO" id="GO:0005524">
    <property type="term" value="F:ATP binding"/>
    <property type="evidence" value="ECO:0007669"/>
    <property type="project" value="UniProtKB-UniRule"/>
</dbReference>
<evidence type="ECO:0000256" key="7">
    <source>
        <dbReference type="RuleBase" id="RU004347"/>
    </source>
</evidence>
<dbReference type="GO" id="GO:0005737">
    <property type="term" value="C:cytoplasm"/>
    <property type="evidence" value="ECO:0007669"/>
    <property type="project" value="TreeGrafter"/>
</dbReference>
<feature type="domain" description="APS kinase" evidence="8">
    <location>
        <begin position="3"/>
        <end position="154"/>
    </location>
</feature>
<comment type="caution">
    <text evidence="9">The sequence shown here is derived from an EMBL/GenBank/DDBJ whole genome shotgun (WGS) entry which is preliminary data.</text>
</comment>
<evidence type="ECO:0000313" key="9">
    <source>
        <dbReference type="EMBL" id="NYJ74176.1"/>
    </source>
</evidence>
<dbReference type="EC" id="2.7.1.25" evidence="2 6"/>
<comment type="function">
    <text evidence="6 7">Catalyzes the synthesis of activated sulfate.</text>
</comment>
<dbReference type="CDD" id="cd02027">
    <property type="entry name" value="APSK"/>
    <property type="match status" value="1"/>
</dbReference>
<evidence type="ECO:0000256" key="2">
    <source>
        <dbReference type="ARBA" id="ARBA00012121"/>
    </source>
</evidence>
<comment type="similarity">
    <text evidence="6 7">Belongs to the APS kinase family.</text>
</comment>
<gene>
    <name evidence="6" type="primary">cysC</name>
    <name evidence="9" type="ORF">HNR15_001139</name>
</gene>
<dbReference type="GO" id="GO:0004020">
    <property type="term" value="F:adenylylsulfate kinase activity"/>
    <property type="evidence" value="ECO:0007669"/>
    <property type="project" value="UniProtKB-UniRule"/>
</dbReference>
<protein>
    <recommendedName>
        <fullName evidence="2 6">Adenylyl-sulfate kinase</fullName>
        <ecNumber evidence="2 6">2.7.1.25</ecNumber>
    </recommendedName>
    <alternativeName>
        <fullName evidence="6">APS kinase</fullName>
    </alternativeName>
    <alternativeName>
        <fullName evidence="6">ATP adenosine-5'-phosphosulfate 3'-phosphotransferase</fullName>
    </alternativeName>
    <alternativeName>
        <fullName evidence="6">Adenosine-5'-phosphosulfate kinase</fullName>
    </alternativeName>
</protein>
<keyword evidence="6" id="KW-0597">Phosphoprotein</keyword>
<evidence type="ECO:0000256" key="5">
    <source>
        <dbReference type="ARBA" id="ARBA00022840"/>
    </source>
</evidence>
<dbReference type="InterPro" id="IPR027417">
    <property type="entry name" value="P-loop_NTPase"/>
</dbReference>
<dbReference type="InterPro" id="IPR002891">
    <property type="entry name" value="APS"/>
</dbReference>
<keyword evidence="5 6" id="KW-0067">ATP-binding</keyword>
<dbReference type="UniPathway" id="UPA00140">
    <property type="reaction ID" value="UER00205"/>
</dbReference>
<evidence type="ECO:0000313" key="10">
    <source>
        <dbReference type="Proteomes" id="UP000571817"/>
    </source>
</evidence>
<dbReference type="GO" id="GO:0070814">
    <property type="term" value="P:hydrogen sulfide biosynthetic process"/>
    <property type="evidence" value="ECO:0007669"/>
    <property type="project" value="UniProtKB-UniRule"/>
</dbReference>
<accession>A0A853D9L8</accession>
<comment type="caution">
    <text evidence="6">Lacks conserved residue(s) required for the propagation of feature annotation.</text>
</comment>
<comment type="pathway">
    <text evidence="6 7">Sulfur metabolism; hydrogen sulfide biosynthesis; sulfite from sulfate: step 2/3.</text>
</comment>
<dbReference type="Pfam" id="PF01583">
    <property type="entry name" value="APS_kinase"/>
    <property type="match status" value="1"/>
</dbReference>
<proteinExistence type="inferred from homology"/>
<evidence type="ECO:0000256" key="4">
    <source>
        <dbReference type="ARBA" id="ARBA00022741"/>
    </source>
</evidence>
<feature type="binding site" evidence="6">
    <location>
        <begin position="10"/>
        <end position="17"/>
    </location>
    <ligand>
        <name>ATP</name>
        <dbReference type="ChEBI" id="CHEBI:30616"/>
    </ligand>
</feature>
<dbReference type="NCBIfam" id="TIGR00455">
    <property type="entry name" value="apsK"/>
    <property type="match status" value="1"/>
</dbReference>
<comment type="catalytic activity">
    <reaction evidence="1 6 7">
        <text>adenosine 5'-phosphosulfate + ATP = 3'-phosphoadenylyl sulfate + ADP + H(+)</text>
        <dbReference type="Rhea" id="RHEA:24152"/>
        <dbReference type="ChEBI" id="CHEBI:15378"/>
        <dbReference type="ChEBI" id="CHEBI:30616"/>
        <dbReference type="ChEBI" id="CHEBI:58243"/>
        <dbReference type="ChEBI" id="CHEBI:58339"/>
        <dbReference type="ChEBI" id="CHEBI:456216"/>
        <dbReference type="EC" id="2.7.1.25"/>
    </reaction>
</comment>
<dbReference type="GO" id="GO:0004781">
    <property type="term" value="F:sulfate adenylyltransferase (ATP) activity"/>
    <property type="evidence" value="ECO:0007669"/>
    <property type="project" value="TreeGrafter"/>
</dbReference>
<evidence type="ECO:0000256" key="6">
    <source>
        <dbReference type="HAMAP-Rule" id="MF_00065"/>
    </source>
</evidence>
<dbReference type="Gene3D" id="3.40.50.300">
    <property type="entry name" value="P-loop containing nucleotide triphosphate hydrolases"/>
    <property type="match status" value="1"/>
</dbReference>